<keyword evidence="5 9" id="KW-0378">Hydrolase</keyword>
<dbReference type="InterPro" id="IPR012334">
    <property type="entry name" value="Pectin_lyas_fold"/>
</dbReference>
<evidence type="ECO:0000256" key="4">
    <source>
        <dbReference type="ARBA" id="ARBA00022525"/>
    </source>
</evidence>
<organism evidence="10 11">
    <name type="scientific">Trapa natans</name>
    <name type="common">Water chestnut</name>
    <dbReference type="NCBI Taxonomy" id="22666"/>
    <lineage>
        <taxon>Eukaryota</taxon>
        <taxon>Viridiplantae</taxon>
        <taxon>Streptophyta</taxon>
        <taxon>Embryophyta</taxon>
        <taxon>Tracheophyta</taxon>
        <taxon>Spermatophyta</taxon>
        <taxon>Magnoliopsida</taxon>
        <taxon>eudicotyledons</taxon>
        <taxon>Gunneridae</taxon>
        <taxon>Pentapetalae</taxon>
        <taxon>rosids</taxon>
        <taxon>malvids</taxon>
        <taxon>Myrtales</taxon>
        <taxon>Lythraceae</taxon>
        <taxon>Trapa</taxon>
    </lineage>
</organism>
<feature type="active site" evidence="8">
    <location>
        <position position="100"/>
    </location>
</feature>
<dbReference type="GO" id="GO:0071555">
    <property type="term" value="P:cell wall organization"/>
    <property type="evidence" value="ECO:0007669"/>
    <property type="project" value="UniProtKB-KW"/>
</dbReference>
<keyword evidence="6 9" id="KW-0326">Glycosidase</keyword>
<gene>
    <name evidence="10" type="ORF">SAY86_019851</name>
</gene>
<comment type="subcellular location">
    <subcellularLocation>
        <location evidence="1">Secreted</location>
        <location evidence="1">Cell wall</location>
    </subcellularLocation>
</comment>
<keyword evidence="11" id="KW-1185">Reference proteome</keyword>
<keyword evidence="7" id="KW-0961">Cell wall biogenesis/degradation</keyword>
<dbReference type="Pfam" id="PF00295">
    <property type="entry name" value="Glyco_hydro_28"/>
    <property type="match status" value="1"/>
</dbReference>
<accession>A0AAN7LLJ0</accession>
<dbReference type="AlphaFoldDB" id="A0AAN7LLJ0"/>
<dbReference type="Gene3D" id="2.160.20.10">
    <property type="entry name" value="Single-stranded right-handed beta-helix, Pectin lyase-like"/>
    <property type="match status" value="1"/>
</dbReference>
<comment type="caution">
    <text evidence="10">The sequence shown here is derived from an EMBL/GenBank/DDBJ whole genome shotgun (WGS) entry which is preliminary data.</text>
</comment>
<evidence type="ECO:0000256" key="2">
    <source>
        <dbReference type="ARBA" id="ARBA00008834"/>
    </source>
</evidence>
<evidence type="ECO:0000256" key="6">
    <source>
        <dbReference type="ARBA" id="ARBA00023295"/>
    </source>
</evidence>
<reference evidence="10 11" key="1">
    <citation type="journal article" date="2023" name="Hortic Res">
        <title>Pangenome of water caltrop reveals structural variations and asymmetric subgenome divergence after allopolyploidization.</title>
        <authorList>
            <person name="Zhang X."/>
            <person name="Chen Y."/>
            <person name="Wang L."/>
            <person name="Yuan Y."/>
            <person name="Fang M."/>
            <person name="Shi L."/>
            <person name="Lu R."/>
            <person name="Comes H.P."/>
            <person name="Ma Y."/>
            <person name="Chen Y."/>
            <person name="Huang G."/>
            <person name="Zhou Y."/>
            <person name="Zheng Z."/>
            <person name="Qiu Y."/>
        </authorList>
    </citation>
    <scope>NUCLEOTIDE SEQUENCE [LARGE SCALE GENOMIC DNA]</scope>
    <source>
        <strain evidence="10">F231</strain>
    </source>
</reference>
<dbReference type="PANTHER" id="PTHR31375">
    <property type="match status" value="1"/>
</dbReference>
<dbReference type="SUPFAM" id="SSF51126">
    <property type="entry name" value="Pectin lyase-like"/>
    <property type="match status" value="1"/>
</dbReference>
<dbReference type="GO" id="GO:0005975">
    <property type="term" value="P:carbohydrate metabolic process"/>
    <property type="evidence" value="ECO:0007669"/>
    <property type="project" value="InterPro"/>
</dbReference>
<evidence type="ECO:0000256" key="7">
    <source>
        <dbReference type="ARBA" id="ARBA00023316"/>
    </source>
</evidence>
<dbReference type="InterPro" id="IPR000743">
    <property type="entry name" value="Glyco_hydro_28"/>
</dbReference>
<dbReference type="InterPro" id="IPR011050">
    <property type="entry name" value="Pectin_lyase_fold/virulence"/>
</dbReference>
<dbReference type="PROSITE" id="PS00502">
    <property type="entry name" value="POLYGALACTURONASE"/>
    <property type="match status" value="1"/>
</dbReference>
<dbReference type="GO" id="GO:0004650">
    <property type="term" value="F:polygalacturonase activity"/>
    <property type="evidence" value="ECO:0007669"/>
    <property type="project" value="InterPro"/>
</dbReference>
<comment type="similarity">
    <text evidence="2 9">Belongs to the glycosyl hydrolase 28 family.</text>
</comment>
<evidence type="ECO:0000313" key="11">
    <source>
        <dbReference type="Proteomes" id="UP001346149"/>
    </source>
</evidence>
<protein>
    <submittedName>
        <fullName evidence="10">Uncharacterized protein</fullName>
    </submittedName>
</protein>
<keyword evidence="4" id="KW-0964">Secreted</keyword>
<evidence type="ECO:0000256" key="1">
    <source>
        <dbReference type="ARBA" id="ARBA00004191"/>
    </source>
</evidence>
<evidence type="ECO:0000256" key="9">
    <source>
        <dbReference type="RuleBase" id="RU361169"/>
    </source>
</evidence>
<keyword evidence="3" id="KW-0134">Cell wall</keyword>
<evidence type="ECO:0000256" key="5">
    <source>
        <dbReference type="ARBA" id="ARBA00022801"/>
    </source>
</evidence>
<evidence type="ECO:0000256" key="3">
    <source>
        <dbReference type="ARBA" id="ARBA00022512"/>
    </source>
</evidence>
<proteinExistence type="inferred from homology"/>
<evidence type="ECO:0000256" key="8">
    <source>
        <dbReference type="PROSITE-ProRule" id="PRU10052"/>
    </source>
</evidence>
<sequence length="178" mass="19469">MMQNEQNLRFNFVTNALVQDITTLNTKVFHVMVFGTKNITFRSIKIITPKDSPNTDGIQIGHSSAITTVDASIETGDDCVCIGDGSEQVTITSVTCELGHGISIGSLEKYNNELPVNGIFVKKSTLTNTLTGVRIKSWPASLPGVANNVHFEDITMNNVSDLVLIDQGYCQWNQCTIE</sequence>
<dbReference type="Proteomes" id="UP001346149">
    <property type="component" value="Unassembled WGS sequence"/>
</dbReference>
<dbReference type="EMBL" id="JAXQNO010000011">
    <property type="protein sequence ID" value="KAK4788532.1"/>
    <property type="molecule type" value="Genomic_DNA"/>
</dbReference>
<evidence type="ECO:0000313" key="10">
    <source>
        <dbReference type="EMBL" id="KAK4788532.1"/>
    </source>
</evidence>
<name>A0AAN7LLJ0_TRANT</name>